<dbReference type="PANTHER" id="PTHR46817">
    <property type="entry name" value="PHOSPHOINOSITIDE PHOSPHATASE SAC9-RELATED"/>
    <property type="match status" value="1"/>
</dbReference>
<reference evidence="3" key="1">
    <citation type="submission" date="2018-10" db="EMBL/GenBank/DDBJ databases">
        <title>Population genomic analysis revealed the cold adaptation of white poplar.</title>
        <authorList>
            <person name="Liu Y.-J."/>
        </authorList>
    </citation>
    <scope>NUCLEOTIDE SEQUENCE [LARGE SCALE GENOMIC DNA]</scope>
    <source>
        <strain evidence="3">PAL-ZL1</strain>
    </source>
</reference>
<dbReference type="PANTHER" id="PTHR46817:SF1">
    <property type="entry name" value="SAC DOMAIN-CONTAINING PROTEIN"/>
    <property type="match status" value="1"/>
</dbReference>
<dbReference type="Gene3D" id="2.20.70.10">
    <property type="match status" value="1"/>
</dbReference>
<sequence>MLESCSFGGSGEEAFVPSKTGKLNPIQCEESSSRGQTREDLKQIPGASAKDCRGEIIYTDDFAGAFCIRSHQNGAMQEVGQSLDSDLAYCYQSLNNYGGYTAPLPPGWERRSDAATGKTYYIDHNTRATTWNHRCPDKPWKRFDMAFDELKRSTTLSPLSPLANLFLLAGDIHATLYTGSKAMHNKFFPMK</sequence>
<dbReference type="InterPro" id="IPR036020">
    <property type="entry name" value="WW_dom_sf"/>
</dbReference>
<dbReference type="AlphaFoldDB" id="A0A4U5NS61"/>
<organism evidence="3">
    <name type="scientific">Populus alba</name>
    <name type="common">White poplar</name>
    <dbReference type="NCBI Taxonomy" id="43335"/>
    <lineage>
        <taxon>Eukaryota</taxon>
        <taxon>Viridiplantae</taxon>
        <taxon>Streptophyta</taxon>
        <taxon>Embryophyta</taxon>
        <taxon>Tracheophyta</taxon>
        <taxon>Spermatophyta</taxon>
        <taxon>Magnoliopsida</taxon>
        <taxon>eudicotyledons</taxon>
        <taxon>Gunneridae</taxon>
        <taxon>Pentapetalae</taxon>
        <taxon>rosids</taxon>
        <taxon>fabids</taxon>
        <taxon>Malpighiales</taxon>
        <taxon>Salicaceae</taxon>
        <taxon>Saliceae</taxon>
        <taxon>Populus</taxon>
    </lineage>
</organism>
<dbReference type="SMART" id="SM00456">
    <property type="entry name" value="WW"/>
    <property type="match status" value="1"/>
</dbReference>
<evidence type="ECO:0000259" key="2">
    <source>
        <dbReference type="PROSITE" id="PS50020"/>
    </source>
</evidence>
<feature type="region of interest" description="Disordered" evidence="1">
    <location>
        <begin position="1"/>
        <end position="42"/>
    </location>
</feature>
<dbReference type="SUPFAM" id="SSF51045">
    <property type="entry name" value="WW domain"/>
    <property type="match status" value="1"/>
</dbReference>
<dbReference type="CDD" id="cd00201">
    <property type="entry name" value="WW"/>
    <property type="match status" value="1"/>
</dbReference>
<name>A0A4U5NS61_POPAL</name>
<accession>A0A4U5NS61</accession>
<dbReference type="EMBL" id="RCHU01000934">
    <property type="protein sequence ID" value="TKR85910.1"/>
    <property type="molecule type" value="Genomic_DNA"/>
</dbReference>
<dbReference type="STRING" id="43335.A0A4U5NS61"/>
<proteinExistence type="predicted"/>
<protein>
    <recommendedName>
        <fullName evidence="2">WW domain-containing protein</fullName>
    </recommendedName>
</protein>
<feature type="domain" description="WW" evidence="2">
    <location>
        <begin position="102"/>
        <end position="133"/>
    </location>
</feature>
<dbReference type="Pfam" id="PF00397">
    <property type="entry name" value="WW"/>
    <property type="match status" value="1"/>
</dbReference>
<gene>
    <name evidence="3" type="ORF">D5086_0000242910</name>
</gene>
<evidence type="ECO:0000313" key="3">
    <source>
        <dbReference type="EMBL" id="TKR85910.1"/>
    </source>
</evidence>
<dbReference type="InterPro" id="IPR001202">
    <property type="entry name" value="WW_dom"/>
</dbReference>
<evidence type="ECO:0000256" key="1">
    <source>
        <dbReference type="SAM" id="MobiDB-lite"/>
    </source>
</evidence>
<dbReference type="PROSITE" id="PS50020">
    <property type="entry name" value="WW_DOMAIN_2"/>
    <property type="match status" value="1"/>
</dbReference>
<comment type="caution">
    <text evidence="3">The sequence shown here is derived from an EMBL/GenBank/DDBJ whole genome shotgun (WGS) entry which is preliminary data.</text>
</comment>